<feature type="domain" description="Transcription elongation factor GreA/GreB C-terminal" evidence="1">
    <location>
        <begin position="101"/>
        <end position="170"/>
    </location>
</feature>
<dbReference type="PIRSF" id="PIRSF006092">
    <property type="entry name" value="GreA_GreB"/>
    <property type="match status" value="1"/>
</dbReference>
<dbReference type="Pfam" id="PF01272">
    <property type="entry name" value="GreA_GreB"/>
    <property type="match status" value="1"/>
</dbReference>
<dbReference type="InterPro" id="IPR023459">
    <property type="entry name" value="Tscrpt_elong_fac_GreA/B_fam"/>
</dbReference>
<evidence type="ECO:0000259" key="1">
    <source>
        <dbReference type="Pfam" id="PF01272"/>
    </source>
</evidence>
<dbReference type="SUPFAM" id="SSF54534">
    <property type="entry name" value="FKBP-like"/>
    <property type="match status" value="1"/>
</dbReference>
<dbReference type="GO" id="GO:0006354">
    <property type="term" value="P:DNA-templated transcription elongation"/>
    <property type="evidence" value="ECO:0007669"/>
    <property type="project" value="TreeGrafter"/>
</dbReference>
<dbReference type="AlphaFoldDB" id="A0A1G2HRG7"/>
<dbReference type="InterPro" id="IPR036953">
    <property type="entry name" value="GreA/GreB_C_sf"/>
</dbReference>
<dbReference type="PANTHER" id="PTHR30437">
    <property type="entry name" value="TRANSCRIPTION ELONGATION FACTOR GREA"/>
    <property type="match status" value="1"/>
</dbReference>
<dbReference type="InterPro" id="IPR001437">
    <property type="entry name" value="Tscrpt_elong_fac_GreA/B_C"/>
</dbReference>
<dbReference type="PANTHER" id="PTHR30437:SF4">
    <property type="entry name" value="TRANSCRIPTION ELONGATION FACTOR GREA"/>
    <property type="match status" value="1"/>
</dbReference>
<dbReference type="GO" id="GO:0070063">
    <property type="term" value="F:RNA polymerase binding"/>
    <property type="evidence" value="ECO:0007669"/>
    <property type="project" value="InterPro"/>
</dbReference>
<name>A0A1G2HRG7_9BACT</name>
<dbReference type="GO" id="GO:0032784">
    <property type="term" value="P:regulation of DNA-templated transcription elongation"/>
    <property type="evidence" value="ECO:0007669"/>
    <property type="project" value="InterPro"/>
</dbReference>
<sequence length="173" mass="19708">MNDRLTNTKIRGTINMENKIFHLTKAKFQELKKEYDALVAAEHTKAIDEEAPKMVESDDLNPEFVSFQEGMELMRARMDKLEDILKHHQLIKKPPKEKQVFVNLGARVKVEVNGKKDEFVMVGTLEAHPELGKISNESPVGAALMGRKIGEEVVIDSPEKTKYKIKNITYEVS</sequence>
<dbReference type="Gene3D" id="1.10.287.180">
    <property type="entry name" value="Transcription elongation factor, GreA/GreB, N-terminal domain"/>
    <property type="match status" value="1"/>
</dbReference>
<dbReference type="EMBL" id="MHOP01000028">
    <property type="protein sequence ID" value="OGZ65122.1"/>
    <property type="molecule type" value="Genomic_DNA"/>
</dbReference>
<comment type="caution">
    <text evidence="2">The sequence shown here is derived from an EMBL/GenBank/DDBJ whole genome shotgun (WGS) entry which is preliminary data.</text>
</comment>
<dbReference type="Gene3D" id="3.10.50.30">
    <property type="entry name" value="Transcription elongation factor, GreA/GreB, C-terminal domain"/>
    <property type="match status" value="1"/>
</dbReference>
<gene>
    <name evidence="2" type="ORF">A2822_00325</name>
</gene>
<reference evidence="2 3" key="1">
    <citation type="journal article" date="2016" name="Nat. Commun.">
        <title>Thousands of microbial genomes shed light on interconnected biogeochemical processes in an aquifer system.</title>
        <authorList>
            <person name="Anantharaman K."/>
            <person name="Brown C.T."/>
            <person name="Hug L.A."/>
            <person name="Sharon I."/>
            <person name="Castelle C.J."/>
            <person name="Probst A.J."/>
            <person name="Thomas B.C."/>
            <person name="Singh A."/>
            <person name="Wilkins M.J."/>
            <person name="Karaoz U."/>
            <person name="Brodie E.L."/>
            <person name="Williams K.H."/>
            <person name="Hubbard S.S."/>
            <person name="Banfield J.F."/>
        </authorList>
    </citation>
    <scope>NUCLEOTIDE SEQUENCE [LARGE SCALE GENOMIC DNA]</scope>
</reference>
<protein>
    <recommendedName>
        <fullName evidence="1">Transcription elongation factor GreA/GreB C-terminal domain-containing protein</fullName>
    </recommendedName>
</protein>
<dbReference type="InterPro" id="IPR036805">
    <property type="entry name" value="Tscrpt_elong_fac_GreA/B_N_sf"/>
</dbReference>
<dbReference type="Proteomes" id="UP000178774">
    <property type="component" value="Unassembled WGS sequence"/>
</dbReference>
<organism evidence="2 3">
    <name type="scientific">Candidatus Staskawiczbacteria bacterium RIFCSPHIGHO2_01_FULL_41_41</name>
    <dbReference type="NCBI Taxonomy" id="1802203"/>
    <lineage>
        <taxon>Bacteria</taxon>
        <taxon>Candidatus Staskawicziibacteriota</taxon>
    </lineage>
</organism>
<accession>A0A1G2HRG7</accession>
<evidence type="ECO:0000313" key="3">
    <source>
        <dbReference type="Proteomes" id="UP000178774"/>
    </source>
</evidence>
<dbReference type="GO" id="GO:0003677">
    <property type="term" value="F:DNA binding"/>
    <property type="evidence" value="ECO:0007669"/>
    <property type="project" value="InterPro"/>
</dbReference>
<evidence type="ECO:0000313" key="2">
    <source>
        <dbReference type="EMBL" id="OGZ65122.1"/>
    </source>
</evidence>
<proteinExistence type="predicted"/>